<reference evidence="1 2" key="1">
    <citation type="submission" date="2017-10" db="EMBL/GenBank/DDBJ databases">
        <title>Paenichitinophaga pekingensis gen. nov., sp. nov., isolated from activated sludge.</title>
        <authorList>
            <person name="Jin D."/>
            <person name="Kong X."/>
            <person name="Deng Y."/>
            <person name="Bai Z."/>
        </authorList>
    </citation>
    <scope>NUCLEOTIDE SEQUENCE [LARGE SCALE GENOMIC DNA]</scope>
    <source>
        <strain evidence="1 2">13</strain>
    </source>
</reference>
<dbReference type="AlphaFoldDB" id="A0A291QXU1"/>
<dbReference type="Proteomes" id="UP000220133">
    <property type="component" value="Chromosome"/>
</dbReference>
<proteinExistence type="predicted"/>
<sequence length="116" mass="12871">MLESKFIKEIVSLLMEESSECTQLQQQMPYLDVASTEYTGVGLFVYFEHGDEAAHFPVETEIIDGVTILSDDLPNGASATLFLADGVIEMLEIIANEGAYPEKDLSQYSLVANRFQ</sequence>
<dbReference type="RefSeq" id="WP_098195056.1">
    <property type="nucleotide sequence ID" value="NZ_CP023777.1"/>
</dbReference>
<dbReference type="OrthoDB" id="982425at2"/>
<gene>
    <name evidence="1" type="ORF">COR50_16780</name>
</gene>
<dbReference type="KEGG" id="cbae:COR50_16780"/>
<keyword evidence="2" id="KW-1185">Reference proteome</keyword>
<organism evidence="1 2">
    <name type="scientific">Chitinophaga caeni</name>
    <dbReference type="NCBI Taxonomy" id="2029983"/>
    <lineage>
        <taxon>Bacteria</taxon>
        <taxon>Pseudomonadati</taxon>
        <taxon>Bacteroidota</taxon>
        <taxon>Chitinophagia</taxon>
        <taxon>Chitinophagales</taxon>
        <taxon>Chitinophagaceae</taxon>
        <taxon>Chitinophaga</taxon>
    </lineage>
</organism>
<dbReference type="EMBL" id="CP023777">
    <property type="protein sequence ID" value="ATL48683.1"/>
    <property type="molecule type" value="Genomic_DNA"/>
</dbReference>
<name>A0A291QXU1_9BACT</name>
<protein>
    <submittedName>
        <fullName evidence="1">Uncharacterized protein</fullName>
    </submittedName>
</protein>
<accession>A0A291QXU1</accession>
<evidence type="ECO:0000313" key="1">
    <source>
        <dbReference type="EMBL" id="ATL48683.1"/>
    </source>
</evidence>
<evidence type="ECO:0000313" key="2">
    <source>
        <dbReference type="Proteomes" id="UP000220133"/>
    </source>
</evidence>